<dbReference type="STRING" id="1941349.STSP1_01726"/>
<organism evidence="1 2">
    <name type="scientific">Sedimentisphaera salicampi</name>
    <dbReference type="NCBI Taxonomy" id="1941349"/>
    <lineage>
        <taxon>Bacteria</taxon>
        <taxon>Pseudomonadati</taxon>
        <taxon>Planctomycetota</taxon>
        <taxon>Phycisphaerae</taxon>
        <taxon>Sedimentisphaerales</taxon>
        <taxon>Sedimentisphaeraceae</taxon>
        <taxon>Sedimentisphaera</taxon>
    </lineage>
</organism>
<keyword evidence="2" id="KW-1185">Reference proteome</keyword>
<proteinExistence type="predicted"/>
<evidence type="ECO:0000313" key="2">
    <source>
        <dbReference type="Proteomes" id="UP000193334"/>
    </source>
</evidence>
<reference evidence="2" key="1">
    <citation type="submission" date="2017-04" db="EMBL/GenBank/DDBJ databases">
        <title>Comparative genomics and description of representatives of a novel lineage of planctomycetes thriving in anoxic sediments.</title>
        <authorList>
            <person name="Spring S."/>
            <person name="Bunk B."/>
            <person name="Sproer C."/>
        </authorList>
    </citation>
    <scope>NUCLEOTIDE SEQUENCE [LARGE SCALE GENOMIC DNA]</scope>
    <source>
        <strain evidence="2">ST-PulAB-D4</strain>
    </source>
</reference>
<dbReference type="RefSeq" id="WP_085755969.1">
    <property type="nucleotide sequence ID" value="NZ_CP021023.1"/>
</dbReference>
<protein>
    <recommendedName>
        <fullName evidence="3">DNA ligase D 3'-phosphoesterase domain-containing protein</fullName>
    </recommendedName>
</protein>
<name>A0A1W6LNJ8_9BACT</name>
<dbReference type="KEGG" id="pbp:STSP1_01726"/>
<sequence>MRFVLIEHKCPYTNDHFDLMLERKDHLETYRLEELGDLGQRARTIAKIKDHDKKFLTYEGPVNKGKGYAARADEGECTPLSNENFRFEGRILSGIFRISPAEDENYLLEPVSKA</sequence>
<evidence type="ECO:0008006" key="3">
    <source>
        <dbReference type="Google" id="ProtNLM"/>
    </source>
</evidence>
<accession>A0A1W6LNJ8</accession>
<dbReference type="Proteomes" id="UP000193334">
    <property type="component" value="Chromosome"/>
</dbReference>
<dbReference type="EMBL" id="CP021023">
    <property type="protein sequence ID" value="ARN57322.1"/>
    <property type="molecule type" value="Genomic_DNA"/>
</dbReference>
<dbReference type="AlphaFoldDB" id="A0A1W6LNJ8"/>
<evidence type="ECO:0000313" key="1">
    <source>
        <dbReference type="EMBL" id="ARN57322.1"/>
    </source>
</evidence>
<gene>
    <name evidence="1" type="ORF">STSP1_01726</name>
</gene>